<evidence type="ECO:0000256" key="2">
    <source>
        <dbReference type="ARBA" id="ARBA00005254"/>
    </source>
</evidence>
<comment type="similarity">
    <text evidence="2">Belongs to the enoyl-CoA hydratase/isomerase family.</text>
</comment>
<accession>A0A0D8BF14</accession>
<comment type="caution">
    <text evidence="5">The sequence shown here is derived from an EMBL/GenBank/DDBJ whole genome shotgun (WGS) entry which is preliminary data.</text>
</comment>
<dbReference type="EMBL" id="JYFN01000022">
    <property type="protein sequence ID" value="KJE22584.1"/>
    <property type="molecule type" value="Genomic_DNA"/>
</dbReference>
<dbReference type="InterPro" id="IPR001753">
    <property type="entry name" value="Enoyl-CoA_hydra/iso"/>
</dbReference>
<dbReference type="Pfam" id="PF00378">
    <property type="entry name" value="ECH_1"/>
    <property type="match status" value="1"/>
</dbReference>
<dbReference type="Gene3D" id="3.90.226.10">
    <property type="entry name" value="2-enoyl-CoA Hydratase, Chain A, domain 1"/>
    <property type="match status" value="1"/>
</dbReference>
<keyword evidence="3" id="KW-0576">Peroxisome</keyword>
<dbReference type="RefSeq" id="WP_044885714.1">
    <property type="nucleotide sequence ID" value="NZ_JYFN01000022.1"/>
</dbReference>
<gene>
    <name evidence="5" type="ORF">FF36_03114</name>
</gene>
<dbReference type="Proteomes" id="UP000032545">
    <property type="component" value="Unassembled WGS sequence"/>
</dbReference>
<evidence type="ECO:0000256" key="4">
    <source>
        <dbReference type="ARBA" id="ARBA00023235"/>
    </source>
</evidence>
<dbReference type="InterPro" id="IPR051053">
    <property type="entry name" value="ECH/Chromodomain_protein"/>
</dbReference>
<dbReference type="InterPro" id="IPR014748">
    <property type="entry name" value="Enoyl-CoA_hydra_C"/>
</dbReference>
<dbReference type="Gene3D" id="1.10.12.10">
    <property type="entry name" value="Lyase 2-enoyl-coa Hydratase, Chain A, domain 2"/>
    <property type="match status" value="1"/>
</dbReference>
<keyword evidence="6" id="KW-1185">Reference proteome</keyword>
<dbReference type="PANTHER" id="PTHR43684:SF1">
    <property type="entry name" value="ENOYL-COA DELTA ISOMERASE 2"/>
    <property type="match status" value="1"/>
</dbReference>
<dbReference type="InterPro" id="IPR029045">
    <property type="entry name" value="ClpP/crotonase-like_dom_sf"/>
</dbReference>
<proteinExistence type="inferred from homology"/>
<protein>
    <submittedName>
        <fullName evidence="5">Enoyl-CoA hydratase</fullName>
        <ecNumber evidence="5">5.3.3.18</ecNumber>
    </submittedName>
</protein>
<reference evidence="6" key="1">
    <citation type="submission" date="2015-02" db="EMBL/GenBank/DDBJ databases">
        <title>Draft Genome of Frankia sp. CpI1-S.</title>
        <authorList>
            <person name="Oshone R.T."/>
            <person name="Ngom M."/>
            <person name="Ghodhbane-Gtari F."/>
            <person name="Gtari M."/>
            <person name="Morris K."/>
            <person name="Thomas K."/>
            <person name="Sen A."/>
            <person name="Tisa L.S."/>
        </authorList>
    </citation>
    <scope>NUCLEOTIDE SEQUENCE [LARGE SCALE GENOMIC DNA]</scope>
    <source>
        <strain evidence="6">CpI1-S</strain>
    </source>
</reference>
<comment type="subcellular location">
    <subcellularLocation>
        <location evidence="1">Peroxisome</location>
    </subcellularLocation>
</comment>
<dbReference type="SUPFAM" id="SSF52096">
    <property type="entry name" value="ClpP/crotonase"/>
    <property type="match status" value="1"/>
</dbReference>
<name>A0A0D8BF14_9ACTN</name>
<dbReference type="PATRIC" id="fig|1502723.3.peg.2511"/>
<evidence type="ECO:0000256" key="1">
    <source>
        <dbReference type="ARBA" id="ARBA00004275"/>
    </source>
</evidence>
<keyword evidence="4 5" id="KW-0413">Isomerase</keyword>
<reference evidence="5 6" key="2">
    <citation type="journal article" date="2016" name="Genome Announc.">
        <title>Permanent Draft Genome Sequences for Two Variants of Frankia sp. Strain CpI1, the First Frankia Strain Isolated from Root Nodules of Comptonia peregrina.</title>
        <authorList>
            <person name="Oshone R."/>
            <person name="Hurst S.G.IV."/>
            <person name="Abebe-Akele F."/>
            <person name="Simpson S."/>
            <person name="Morris K."/>
            <person name="Thomas W.K."/>
            <person name="Tisa L.S."/>
        </authorList>
    </citation>
    <scope>NUCLEOTIDE SEQUENCE [LARGE SCALE GENOMIC DNA]</scope>
    <source>
        <strain evidence="6">CpI1-S</strain>
    </source>
</reference>
<evidence type="ECO:0000313" key="6">
    <source>
        <dbReference type="Proteomes" id="UP000032545"/>
    </source>
</evidence>
<evidence type="ECO:0000256" key="3">
    <source>
        <dbReference type="ARBA" id="ARBA00023140"/>
    </source>
</evidence>
<evidence type="ECO:0000313" key="5">
    <source>
        <dbReference type="EMBL" id="KJE22584.1"/>
    </source>
</evidence>
<dbReference type="AlphaFoldDB" id="A0A0D8BF14"/>
<sequence length="261" mass="27569">MSPQFRTLKFERDGGVARITLDRPDAANGVNQEMAAELARAAAVCDGDPSVRAVLLTATGRFFTAGGDVKEMADHGDRIGVEIKKLADDLHRAVSIFTRMNAPLIVAVNGVAAGAGVSIVAAGDLVLAADSATFTMAYTNVGLSPDGSSSYALPRLMGLRRTQEFMFLNRRLSAAEALEWGLVTRVVPAEELAGEATALAQRIAAGPADSHGAIKRLLVQTFANGLETQMELEAREIARSAVGDGREGITAFVEKRAPKFT</sequence>
<organism evidence="5 6">
    <name type="scientific">Frankia torreyi</name>
    <dbReference type="NCBI Taxonomy" id="1856"/>
    <lineage>
        <taxon>Bacteria</taxon>
        <taxon>Bacillati</taxon>
        <taxon>Actinomycetota</taxon>
        <taxon>Actinomycetes</taxon>
        <taxon>Frankiales</taxon>
        <taxon>Frankiaceae</taxon>
        <taxon>Frankia</taxon>
    </lineage>
</organism>
<dbReference type="OrthoDB" id="3473569at2"/>
<dbReference type="GO" id="GO:0004165">
    <property type="term" value="F:delta(3)-delta(2)-enoyl-CoA isomerase activity"/>
    <property type="evidence" value="ECO:0007669"/>
    <property type="project" value="UniProtKB-ARBA"/>
</dbReference>
<dbReference type="CDD" id="cd06558">
    <property type="entry name" value="crotonase-like"/>
    <property type="match status" value="1"/>
</dbReference>
<dbReference type="EC" id="5.3.3.18" evidence="5"/>
<dbReference type="PANTHER" id="PTHR43684">
    <property type="match status" value="1"/>
</dbReference>